<dbReference type="InterPro" id="IPR006059">
    <property type="entry name" value="SBP"/>
</dbReference>
<evidence type="ECO:0000256" key="6">
    <source>
        <dbReference type="SAM" id="MobiDB-lite"/>
    </source>
</evidence>
<evidence type="ECO:0000256" key="3">
    <source>
        <dbReference type="ARBA" id="ARBA00023136"/>
    </source>
</evidence>
<dbReference type="InterPro" id="IPR050490">
    <property type="entry name" value="Bact_solute-bd_prot1"/>
</dbReference>
<dbReference type="PANTHER" id="PTHR43649">
    <property type="entry name" value="ARABINOSE-BINDING PROTEIN-RELATED"/>
    <property type="match status" value="1"/>
</dbReference>
<feature type="chain" id="PRO_5038465242" evidence="7">
    <location>
        <begin position="21"/>
        <end position="428"/>
    </location>
</feature>
<evidence type="ECO:0000256" key="4">
    <source>
        <dbReference type="ARBA" id="ARBA00023139"/>
    </source>
</evidence>
<keyword evidence="2 7" id="KW-0732">Signal</keyword>
<dbReference type="PROSITE" id="PS51257">
    <property type="entry name" value="PROKAR_LIPOPROTEIN"/>
    <property type="match status" value="1"/>
</dbReference>
<feature type="signal peptide" evidence="7">
    <location>
        <begin position="1"/>
        <end position="20"/>
    </location>
</feature>
<organism evidence="8 9">
    <name type="scientific">[Clostridium] leptum</name>
    <dbReference type="NCBI Taxonomy" id="1535"/>
    <lineage>
        <taxon>Bacteria</taxon>
        <taxon>Bacillati</taxon>
        <taxon>Bacillota</taxon>
        <taxon>Clostridia</taxon>
        <taxon>Eubacteriales</taxon>
        <taxon>Oscillospiraceae</taxon>
        <taxon>Oscillospiraceae incertae sedis</taxon>
    </lineage>
</organism>
<evidence type="ECO:0000256" key="7">
    <source>
        <dbReference type="SAM" id="SignalP"/>
    </source>
</evidence>
<evidence type="ECO:0000256" key="5">
    <source>
        <dbReference type="ARBA" id="ARBA00023288"/>
    </source>
</evidence>
<comment type="caution">
    <text evidence="8">The sequence shown here is derived from an EMBL/GenBank/DDBJ whole genome shotgun (WGS) entry which is preliminary data.</text>
</comment>
<evidence type="ECO:0000256" key="2">
    <source>
        <dbReference type="ARBA" id="ARBA00022729"/>
    </source>
</evidence>
<feature type="compositionally biased region" description="Low complexity" evidence="6">
    <location>
        <begin position="30"/>
        <end position="49"/>
    </location>
</feature>
<proteinExistence type="predicted"/>
<protein>
    <submittedName>
        <fullName evidence="8">Extracellular solute-binding protein</fullName>
    </submittedName>
</protein>
<keyword evidence="5" id="KW-0449">Lipoprotein</keyword>
<sequence length="428" mass="46462">MKKKLLAMFLAAAMVGTAVGCSQNGGSGASSGEASEASQSSGESQESSGEVITLRCGGWGRIDTEHEPGVIGMAEAIGINVEFQKYPTDADFWNNLPAQIAAKTAPDFVVISNELYLPYIRDGLIVPLTQYIEDGTITCWDRVNQNAKDVWTVDGDVYAIPFYQTPAVFAINTDLWSEAGLTEADYPETWDDVLDACKVFKDTLGMTGLCVNTQEYHFTNYCLSFGGGWDLGKTIDTPENAAALQFIIDAYHQGYVVTPKELGVSYDGNVIMSEEAAMSTGGSWYVSDFAINAPDLNVRYIKVPHAKGHEDASGTFHSPGFAMLKGGAHEKETAMAINYMMNDTHDEALIDLGYIPVNEKFHDEFKEKNPLLVDLVDAIPKSNGFDYPPAGKEFADALISKMEEALFNSDSSLTGAEIVKELQEGYGA</sequence>
<dbReference type="Proteomes" id="UP000284751">
    <property type="component" value="Unassembled WGS sequence"/>
</dbReference>
<dbReference type="Pfam" id="PF13416">
    <property type="entry name" value="SBP_bac_8"/>
    <property type="match status" value="1"/>
</dbReference>
<evidence type="ECO:0000313" key="9">
    <source>
        <dbReference type="Proteomes" id="UP000284751"/>
    </source>
</evidence>
<keyword evidence="3" id="KW-0472">Membrane</keyword>
<gene>
    <name evidence="8" type="ORF">DWY99_02370</name>
</gene>
<dbReference type="EMBL" id="QRTC01000004">
    <property type="protein sequence ID" value="RGQ43798.1"/>
    <property type="molecule type" value="Genomic_DNA"/>
</dbReference>
<dbReference type="SUPFAM" id="SSF53850">
    <property type="entry name" value="Periplasmic binding protein-like II"/>
    <property type="match status" value="1"/>
</dbReference>
<evidence type="ECO:0000256" key="1">
    <source>
        <dbReference type="ARBA" id="ARBA00022475"/>
    </source>
</evidence>
<accession>A0A412B0E6</accession>
<dbReference type="PANTHER" id="PTHR43649:SF33">
    <property type="entry name" value="POLYGALACTURONAN_RHAMNOGALACTURONAN-BINDING PROTEIN YTCQ"/>
    <property type="match status" value="1"/>
</dbReference>
<keyword evidence="4" id="KW-0564">Palmitate</keyword>
<evidence type="ECO:0000313" key="8">
    <source>
        <dbReference type="EMBL" id="RGQ43798.1"/>
    </source>
</evidence>
<name>A0A412B0E6_9FIRM</name>
<dbReference type="Gene3D" id="3.40.190.10">
    <property type="entry name" value="Periplasmic binding protein-like II"/>
    <property type="match status" value="1"/>
</dbReference>
<feature type="region of interest" description="Disordered" evidence="6">
    <location>
        <begin position="25"/>
        <end position="49"/>
    </location>
</feature>
<keyword evidence="1" id="KW-1003">Cell membrane</keyword>
<reference evidence="8 9" key="1">
    <citation type="submission" date="2018-08" db="EMBL/GenBank/DDBJ databases">
        <title>A genome reference for cultivated species of the human gut microbiota.</title>
        <authorList>
            <person name="Zou Y."/>
            <person name="Xue W."/>
            <person name="Luo G."/>
        </authorList>
    </citation>
    <scope>NUCLEOTIDE SEQUENCE [LARGE SCALE GENOMIC DNA]</scope>
    <source>
        <strain evidence="8 9">AF28-26</strain>
    </source>
</reference>
<dbReference type="AlphaFoldDB" id="A0A412B0E6"/>